<name>A0A4Y3KVL0_9CELL</name>
<evidence type="ECO:0000256" key="3">
    <source>
        <dbReference type="SAM" id="SignalP"/>
    </source>
</evidence>
<keyword evidence="2" id="KW-0378">Hydrolase</keyword>
<evidence type="ECO:0000313" key="5">
    <source>
        <dbReference type="Proteomes" id="UP000317046"/>
    </source>
</evidence>
<keyword evidence="4" id="KW-0121">Carboxypeptidase</keyword>
<dbReference type="Gene3D" id="3.40.710.10">
    <property type="entry name" value="DD-peptidase/beta-lactamase superfamily"/>
    <property type="match status" value="2"/>
</dbReference>
<accession>A0A4Y3KVL0</accession>
<dbReference type="GO" id="GO:0006508">
    <property type="term" value="P:proteolysis"/>
    <property type="evidence" value="ECO:0007669"/>
    <property type="project" value="InterPro"/>
</dbReference>
<comment type="caution">
    <text evidence="4">The sequence shown here is derived from an EMBL/GenBank/DDBJ whole genome shotgun (WGS) entry which is preliminary data.</text>
</comment>
<gene>
    <name evidence="4" type="ORF">CCE01nite_20520</name>
</gene>
<sequence length="470" mass="46830">MSTGARVVGVSLLVLVLGGAAYGTADAYDVVPGVVTLAPVPPDPEPFPAVPGAAEPPAVAPALGPLDAAAPVPDAAQVAALVQGLVTDGRIGPAVGVVVADQITGEVLASHASDQPRVPASTAKLVTGVAALATLDPASTLDTRVVRGEGDQVVLVGGGDMMLAPGGGDADAVVGHAGLGDLATQVAGVLTSTGTTSVRLGYDGSLFSGPALSPTWKPSDVNQGFVAPVTSLAVDIAKIRPGEYPPRHPDPERHAAQTFAERLAENGITVTEVGPVGPTPAGAEQLGLVRSAPLSDVVHYFLDTSDNTITEVVARLVAVRSGLPGSFEGASQAVLREAAQLGVDTSGAQLVDASGLGAGSLLTPDLLLGLLRLVTDPARPELREIATGMPVAGLTGTLAERYTTTSARGLVRAKTGSLPGVTSLAGTVVDADGRQLLFAVLADQTPGGGQPAPRAAIDGFVARLAECGCR</sequence>
<dbReference type="Proteomes" id="UP000317046">
    <property type="component" value="Unassembled WGS sequence"/>
</dbReference>
<dbReference type="InterPro" id="IPR012338">
    <property type="entry name" value="Beta-lactam/transpept-like"/>
</dbReference>
<keyword evidence="4" id="KW-0645">Protease</keyword>
<dbReference type="GO" id="GO:0000270">
    <property type="term" value="P:peptidoglycan metabolic process"/>
    <property type="evidence" value="ECO:0007669"/>
    <property type="project" value="TreeGrafter"/>
</dbReference>
<evidence type="ECO:0000256" key="1">
    <source>
        <dbReference type="ARBA" id="ARBA00006096"/>
    </source>
</evidence>
<proteinExistence type="inferred from homology"/>
<evidence type="ECO:0000256" key="2">
    <source>
        <dbReference type="ARBA" id="ARBA00022801"/>
    </source>
</evidence>
<feature type="chain" id="PRO_5021460160" evidence="3">
    <location>
        <begin position="28"/>
        <end position="470"/>
    </location>
</feature>
<comment type="similarity">
    <text evidence="1">Belongs to the peptidase S13 family.</text>
</comment>
<keyword evidence="5" id="KW-1185">Reference proteome</keyword>
<dbReference type="GO" id="GO:0004185">
    <property type="term" value="F:serine-type carboxypeptidase activity"/>
    <property type="evidence" value="ECO:0007669"/>
    <property type="project" value="InterPro"/>
</dbReference>
<dbReference type="NCBIfam" id="TIGR00666">
    <property type="entry name" value="PBP4"/>
    <property type="match status" value="1"/>
</dbReference>
<reference evidence="4" key="1">
    <citation type="submission" date="2019-06" db="EMBL/GenBank/DDBJ databases">
        <title>Whole genome shotgun sequence of Cellulomonas cellasea NBRC 3753.</title>
        <authorList>
            <person name="Hosoyama A."/>
            <person name="Uohara A."/>
            <person name="Ohji S."/>
            <person name="Ichikawa N."/>
        </authorList>
    </citation>
    <scope>NUCLEOTIDE SEQUENCE [LARGE SCALE GENOMIC DNA]</scope>
    <source>
        <strain evidence="4">NBRC 3753</strain>
    </source>
</reference>
<dbReference type="PRINTS" id="PR00922">
    <property type="entry name" value="DADACBPTASE3"/>
</dbReference>
<evidence type="ECO:0000313" key="4">
    <source>
        <dbReference type="EMBL" id="GEA88103.1"/>
    </source>
</evidence>
<feature type="signal peptide" evidence="3">
    <location>
        <begin position="1"/>
        <end position="27"/>
    </location>
</feature>
<organism evidence="4 5">
    <name type="scientific">Cellulomonas cellasea</name>
    <dbReference type="NCBI Taxonomy" id="43670"/>
    <lineage>
        <taxon>Bacteria</taxon>
        <taxon>Bacillati</taxon>
        <taxon>Actinomycetota</taxon>
        <taxon>Actinomycetes</taxon>
        <taxon>Micrococcales</taxon>
        <taxon>Cellulomonadaceae</taxon>
        <taxon>Cellulomonas</taxon>
    </lineage>
</organism>
<dbReference type="InterPro" id="IPR000667">
    <property type="entry name" value="Peptidase_S13"/>
</dbReference>
<dbReference type="SUPFAM" id="SSF56601">
    <property type="entry name" value="beta-lactamase/transpeptidase-like"/>
    <property type="match status" value="1"/>
</dbReference>
<dbReference type="PANTHER" id="PTHR30023">
    <property type="entry name" value="D-ALANYL-D-ALANINE CARBOXYPEPTIDASE"/>
    <property type="match status" value="1"/>
</dbReference>
<dbReference type="EMBL" id="BJLR01000018">
    <property type="protein sequence ID" value="GEA88103.1"/>
    <property type="molecule type" value="Genomic_DNA"/>
</dbReference>
<dbReference type="Pfam" id="PF02113">
    <property type="entry name" value="Peptidase_S13"/>
    <property type="match status" value="2"/>
</dbReference>
<dbReference type="PANTHER" id="PTHR30023:SF0">
    <property type="entry name" value="PENICILLIN-SENSITIVE CARBOXYPEPTIDASE A"/>
    <property type="match status" value="1"/>
</dbReference>
<dbReference type="AlphaFoldDB" id="A0A4Y3KVL0"/>
<protein>
    <submittedName>
        <fullName evidence="4">D-alanyl-D-alanine carboxypeptidase</fullName>
    </submittedName>
</protein>
<dbReference type="RefSeq" id="WP_141372302.1">
    <property type="nucleotide sequence ID" value="NZ_BJLR01000018.1"/>
</dbReference>
<keyword evidence="3" id="KW-0732">Signal</keyword>